<dbReference type="Proteomes" id="UP000053411">
    <property type="component" value="Unassembled WGS sequence"/>
</dbReference>
<evidence type="ECO:0000313" key="2">
    <source>
        <dbReference type="Proteomes" id="UP000053411"/>
    </source>
</evidence>
<proteinExistence type="predicted"/>
<protein>
    <submittedName>
        <fullName evidence="1">Uncharacterized protein</fullName>
    </submittedName>
</protein>
<gene>
    <name evidence="1" type="ORF">Z520_11199</name>
</gene>
<name>A0A0D2JIX0_9EURO</name>
<dbReference type="EMBL" id="KN848097">
    <property type="protein sequence ID" value="KIX93142.1"/>
    <property type="molecule type" value="Genomic_DNA"/>
</dbReference>
<dbReference type="AlphaFoldDB" id="A0A0D2JIX0"/>
<dbReference type="GeneID" id="27716945"/>
<dbReference type="OrthoDB" id="4157143at2759"/>
<dbReference type="RefSeq" id="XP_016627265.1">
    <property type="nucleotide sequence ID" value="XM_016781688.1"/>
</dbReference>
<organism evidence="1 2">
    <name type="scientific">Fonsecaea multimorphosa CBS 102226</name>
    <dbReference type="NCBI Taxonomy" id="1442371"/>
    <lineage>
        <taxon>Eukaryota</taxon>
        <taxon>Fungi</taxon>
        <taxon>Dikarya</taxon>
        <taxon>Ascomycota</taxon>
        <taxon>Pezizomycotina</taxon>
        <taxon>Eurotiomycetes</taxon>
        <taxon>Chaetothyriomycetidae</taxon>
        <taxon>Chaetothyriales</taxon>
        <taxon>Herpotrichiellaceae</taxon>
        <taxon>Fonsecaea</taxon>
    </lineage>
</organism>
<accession>A0A0D2JIX0</accession>
<reference evidence="1 2" key="1">
    <citation type="submission" date="2015-01" db="EMBL/GenBank/DDBJ databases">
        <title>The Genome Sequence of Fonsecaea multimorphosa CBS 102226.</title>
        <authorList>
            <consortium name="The Broad Institute Genomics Platform"/>
            <person name="Cuomo C."/>
            <person name="de Hoog S."/>
            <person name="Gorbushina A."/>
            <person name="Stielow B."/>
            <person name="Teixiera M."/>
            <person name="Abouelleil A."/>
            <person name="Chapman S.B."/>
            <person name="Priest M."/>
            <person name="Young S.K."/>
            <person name="Wortman J."/>
            <person name="Nusbaum C."/>
            <person name="Birren B."/>
        </authorList>
    </citation>
    <scope>NUCLEOTIDE SEQUENCE [LARGE SCALE GENOMIC DNA]</scope>
    <source>
        <strain evidence="1 2">CBS 102226</strain>
    </source>
</reference>
<keyword evidence="2" id="KW-1185">Reference proteome</keyword>
<sequence>MPSDEDYKWYSLGKAITNHPNSTYSYPDATRFNADTGSYRAHPSYSNDQAARDREYWDSSGRDFAYSSSDARHWDSKNHGK</sequence>
<evidence type="ECO:0000313" key="1">
    <source>
        <dbReference type="EMBL" id="KIX93142.1"/>
    </source>
</evidence>
<dbReference type="VEuPathDB" id="FungiDB:Z520_11199"/>